<dbReference type="InterPro" id="IPR000210">
    <property type="entry name" value="BTB/POZ_dom"/>
</dbReference>
<dbReference type="EMBL" id="CAXLJM020000033">
    <property type="protein sequence ID" value="CAL8100807.1"/>
    <property type="molecule type" value="Genomic_DNA"/>
</dbReference>
<dbReference type="InterPro" id="IPR051082">
    <property type="entry name" value="Pentapeptide-BTB/POZ_domain"/>
</dbReference>
<dbReference type="PANTHER" id="PTHR14136:SF17">
    <property type="entry name" value="BTB_POZ DOMAIN-CONTAINING PROTEIN KCTD9"/>
    <property type="match status" value="1"/>
</dbReference>
<dbReference type="Pfam" id="PF02214">
    <property type="entry name" value="BTB_2"/>
    <property type="match status" value="1"/>
</dbReference>
<dbReference type="InterPro" id="IPR021789">
    <property type="entry name" value="KHA_dom"/>
</dbReference>
<protein>
    <recommendedName>
        <fullName evidence="5">BTB/POZ domain-containing protein KCTD9</fullName>
    </recommendedName>
</protein>
<dbReference type="Gene3D" id="2.160.20.80">
    <property type="entry name" value="E3 ubiquitin-protein ligase SopA"/>
    <property type="match status" value="1"/>
</dbReference>
<dbReference type="Pfam" id="PF11834">
    <property type="entry name" value="KHA"/>
    <property type="match status" value="1"/>
</dbReference>
<dbReference type="SUPFAM" id="SSF141571">
    <property type="entry name" value="Pentapeptide repeat-like"/>
    <property type="match status" value="1"/>
</dbReference>
<proteinExistence type="predicted"/>
<dbReference type="Gene3D" id="3.30.710.10">
    <property type="entry name" value="Potassium Channel Kv1.1, Chain A"/>
    <property type="match status" value="1"/>
</dbReference>
<dbReference type="InterPro" id="IPR001646">
    <property type="entry name" value="5peptide_repeat"/>
</dbReference>
<dbReference type="PROSITE" id="PS51490">
    <property type="entry name" value="KHA"/>
    <property type="match status" value="1"/>
</dbReference>
<evidence type="ECO:0000313" key="4">
    <source>
        <dbReference type="Proteomes" id="UP001642540"/>
    </source>
</evidence>
<dbReference type="Gene3D" id="6.10.140.750">
    <property type="match status" value="1"/>
</dbReference>
<comment type="caution">
    <text evidence="3">The sequence shown here is derived from an EMBL/GenBank/DDBJ whole genome shotgun (WGS) entry which is preliminary data.</text>
</comment>
<evidence type="ECO:0000259" key="2">
    <source>
        <dbReference type="PROSITE" id="PS51490"/>
    </source>
</evidence>
<evidence type="ECO:0000259" key="1">
    <source>
        <dbReference type="PROSITE" id="PS50097"/>
    </source>
</evidence>
<dbReference type="Pfam" id="PF00805">
    <property type="entry name" value="Pentapeptide"/>
    <property type="match status" value="2"/>
</dbReference>
<dbReference type="InterPro" id="IPR003131">
    <property type="entry name" value="T1-type_BTB"/>
</dbReference>
<feature type="domain" description="KHA" evidence="2">
    <location>
        <begin position="3"/>
        <end position="83"/>
    </location>
</feature>
<dbReference type="Proteomes" id="UP001642540">
    <property type="component" value="Unassembled WGS sequence"/>
</dbReference>
<gene>
    <name evidence="3" type="ORF">ODALV1_LOCUS10641</name>
</gene>
<evidence type="ECO:0008006" key="5">
    <source>
        <dbReference type="Google" id="ProtNLM"/>
    </source>
</evidence>
<evidence type="ECO:0000313" key="3">
    <source>
        <dbReference type="EMBL" id="CAL8100807.1"/>
    </source>
</evidence>
<dbReference type="PANTHER" id="PTHR14136">
    <property type="entry name" value="BTB_POZ DOMAIN-CONTAINING PROTEIN KCTD9"/>
    <property type="match status" value="1"/>
</dbReference>
<keyword evidence="4" id="KW-1185">Reference proteome</keyword>
<accession>A0ABP1QFA0</accession>
<dbReference type="SUPFAM" id="SSF54695">
    <property type="entry name" value="POZ domain"/>
    <property type="match status" value="1"/>
</dbReference>
<name>A0ABP1QFA0_9HEXA</name>
<dbReference type="PROSITE" id="PS50097">
    <property type="entry name" value="BTB"/>
    <property type="match status" value="1"/>
</dbReference>
<organism evidence="3 4">
    <name type="scientific">Orchesella dallaii</name>
    <dbReference type="NCBI Taxonomy" id="48710"/>
    <lineage>
        <taxon>Eukaryota</taxon>
        <taxon>Metazoa</taxon>
        <taxon>Ecdysozoa</taxon>
        <taxon>Arthropoda</taxon>
        <taxon>Hexapoda</taxon>
        <taxon>Collembola</taxon>
        <taxon>Entomobryomorpha</taxon>
        <taxon>Entomobryoidea</taxon>
        <taxon>Orchesellidae</taxon>
        <taxon>Orchesellinae</taxon>
        <taxon>Orchesella</taxon>
    </lineage>
</organism>
<feature type="domain" description="BTB" evidence="1">
    <location>
        <begin position="100"/>
        <end position="171"/>
    </location>
</feature>
<reference evidence="3 4" key="1">
    <citation type="submission" date="2024-08" db="EMBL/GenBank/DDBJ databases">
        <authorList>
            <person name="Cucini C."/>
            <person name="Frati F."/>
        </authorList>
    </citation>
    <scope>NUCLEOTIDE SEQUENCE [LARGE SCALE GENOMIC DNA]</scope>
</reference>
<dbReference type="InterPro" id="IPR011333">
    <property type="entry name" value="SKP1/BTB/POZ_sf"/>
</dbReference>
<dbReference type="SMART" id="SM00225">
    <property type="entry name" value="BTB"/>
    <property type="match status" value="1"/>
</dbReference>
<sequence>MLRVTIYDNGSTSEGRVIPILTSMPEFLQRICEEFGCSEYNRIYNSTGAVISDTSLIRDEEIIYASKGEPFCPRVSSNDVCVEAGSNISSFHRKHSSDWVKLNVGGQLFYTSRTTLLNSDPDSMLARMFSPNSNLHPGCIDSNGAYLIDRDPRYFSPLLNYLRSGTLILDPDINAKGVLEEAYFFNIQSCIPLLEPLLTPVDEASLTRRDVINALIVTPNKDSLRFQGVNLNGADLSYLDLRNINFKYAKLRNSKLSYCNLSFCNFERADMTDVIMNCAVLSGVRLNGAIMENAKCLNCNFQDPSGQNANMEGVNLRNAVLEDSDLTGANLRVANLKGANLKATILRGAILAGADLEKSDLTGSDLHEANLRGANLKDAALELMINPLHMSQAIR</sequence>